<dbReference type="Pfam" id="PF00884">
    <property type="entry name" value="Sulfatase"/>
    <property type="match status" value="1"/>
</dbReference>
<feature type="chain" id="PRO_5022042831" evidence="3">
    <location>
        <begin position="28"/>
        <end position="455"/>
    </location>
</feature>
<dbReference type="EC" id="3.1.6.1" evidence="5"/>
<keyword evidence="3" id="KW-0732">Signal</keyword>
<name>A0A518FKI3_9PLAN</name>
<evidence type="ECO:0000313" key="5">
    <source>
        <dbReference type="EMBL" id="QDV16852.1"/>
    </source>
</evidence>
<dbReference type="InterPro" id="IPR000917">
    <property type="entry name" value="Sulfatase_N"/>
</dbReference>
<keyword evidence="2 5" id="KW-0378">Hydrolase</keyword>
<evidence type="ECO:0000256" key="3">
    <source>
        <dbReference type="SAM" id="SignalP"/>
    </source>
</evidence>
<proteinExistence type="inferred from homology"/>
<reference evidence="5 6" key="1">
    <citation type="submission" date="2019-02" db="EMBL/GenBank/DDBJ databases">
        <title>Deep-cultivation of Planctomycetes and their phenomic and genomic characterization uncovers novel biology.</title>
        <authorList>
            <person name="Wiegand S."/>
            <person name="Jogler M."/>
            <person name="Boedeker C."/>
            <person name="Pinto D."/>
            <person name="Vollmers J."/>
            <person name="Rivas-Marin E."/>
            <person name="Kohn T."/>
            <person name="Peeters S.H."/>
            <person name="Heuer A."/>
            <person name="Rast P."/>
            <person name="Oberbeckmann S."/>
            <person name="Bunk B."/>
            <person name="Jeske O."/>
            <person name="Meyerdierks A."/>
            <person name="Storesund J.E."/>
            <person name="Kallscheuer N."/>
            <person name="Luecker S."/>
            <person name="Lage O.M."/>
            <person name="Pohl T."/>
            <person name="Merkel B.J."/>
            <person name="Hornburger P."/>
            <person name="Mueller R.-W."/>
            <person name="Bruemmer F."/>
            <person name="Labrenz M."/>
            <person name="Spormann A.M."/>
            <person name="Op den Camp H."/>
            <person name="Overmann J."/>
            <person name="Amann R."/>
            <person name="Jetten M.S.M."/>
            <person name="Mascher T."/>
            <person name="Medema M.H."/>
            <person name="Devos D.P."/>
            <person name="Kaster A.-K."/>
            <person name="Ovreas L."/>
            <person name="Rohde M."/>
            <person name="Galperin M.Y."/>
            <person name="Jogler C."/>
        </authorList>
    </citation>
    <scope>NUCLEOTIDE SEQUENCE [LARGE SCALE GENOMIC DNA]</scope>
    <source>
        <strain evidence="5 6">Pan153</strain>
    </source>
</reference>
<dbReference type="Proteomes" id="UP000320839">
    <property type="component" value="Chromosome"/>
</dbReference>
<dbReference type="EMBL" id="CP036317">
    <property type="protein sequence ID" value="QDV16852.1"/>
    <property type="molecule type" value="Genomic_DNA"/>
</dbReference>
<evidence type="ECO:0000256" key="1">
    <source>
        <dbReference type="ARBA" id="ARBA00008779"/>
    </source>
</evidence>
<dbReference type="Gene3D" id="3.30.1120.10">
    <property type="match status" value="1"/>
</dbReference>
<dbReference type="PANTHER" id="PTHR42693:SF53">
    <property type="entry name" value="ENDO-4-O-SULFATASE"/>
    <property type="match status" value="1"/>
</dbReference>
<feature type="domain" description="Sulfatase N-terminal" evidence="4">
    <location>
        <begin position="38"/>
        <end position="366"/>
    </location>
</feature>
<evidence type="ECO:0000259" key="4">
    <source>
        <dbReference type="Pfam" id="PF00884"/>
    </source>
</evidence>
<dbReference type="RefSeq" id="WP_145454672.1">
    <property type="nucleotide sequence ID" value="NZ_CP036317.1"/>
</dbReference>
<dbReference type="CDD" id="cd16145">
    <property type="entry name" value="ARS_like"/>
    <property type="match status" value="1"/>
</dbReference>
<dbReference type="AlphaFoldDB" id="A0A518FKI3"/>
<dbReference type="OrthoDB" id="9783154at2"/>
<dbReference type="Gene3D" id="3.40.720.10">
    <property type="entry name" value="Alkaline Phosphatase, subunit A"/>
    <property type="match status" value="1"/>
</dbReference>
<accession>A0A518FKI3</accession>
<sequence precursor="true">MMTYSLKLCRILFFLSFCLLFPFCVTDHLQAVQAEERPNIIYVMADDMGYGDLGCYGQKIIKTPNIDQLAKQGMRFTNHYAGHTVCRPSRLVLLSGQHSGHTPISQNEQYYFPDGTTTVTTLLKQQGYATGGVGKWALGIPESTGVPSKQGFDFWFGYLDQGNAHNFYPEYLWSNEQEVSLPGNKVGPHKRVSISRETYSHDLLTREAFNFIRQNANQPFFLQAHYTIPHANNEGGRATGDGMEVPEYGEYSDREWPQPEKGFAAMVTRLDRDLGRMVQLLKELNLERKTIIFFTSDNGPHQEGMHQVEFFNSNGPLKGYKRDLYEGGIRVPLIVKWPGKIKPDTTSDHISAFWDFLPTACELAGVEPPNNIDGISYLPTLLGQPQQKHDTMFWKYRGKVALRAGKWKAVQTGPNKPLELYNLETDIGEAHDLAAEHPELVSRMKHQIAASQSND</sequence>
<comment type="similarity">
    <text evidence="1">Belongs to the sulfatase family.</text>
</comment>
<dbReference type="SUPFAM" id="SSF53649">
    <property type="entry name" value="Alkaline phosphatase-like"/>
    <property type="match status" value="1"/>
</dbReference>
<evidence type="ECO:0000313" key="6">
    <source>
        <dbReference type="Proteomes" id="UP000320839"/>
    </source>
</evidence>
<feature type="signal peptide" evidence="3">
    <location>
        <begin position="1"/>
        <end position="27"/>
    </location>
</feature>
<gene>
    <name evidence="5" type="primary">atsA_8</name>
    <name evidence="5" type="ORF">Pan153_14850</name>
</gene>
<dbReference type="InterPro" id="IPR017850">
    <property type="entry name" value="Alkaline_phosphatase_core_sf"/>
</dbReference>
<organism evidence="5 6">
    <name type="scientific">Gimesia panareensis</name>
    <dbReference type="NCBI Taxonomy" id="2527978"/>
    <lineage>
        <taxon>Bacteria</taxon>
        <taxon>Pseudomonadati</taxon>
        <taxon>Planctomycetota</taxon>
        <taxon>Planctomycetia</taxon>
        <taxon>Planctomycetales</taxon>
        <taxon>Planctomycetaceae</taxon>
        <taxon>Gimesia</taxon>
    </lineage>
</organism>
<dbReference type="InterPro" id="IPR050738">
    <property type="entry name" value="Sulfatase"/>
</dbReference>
<dbReference type="PANTHER" id="PTHR42693">
    <property type="entry name" value="ARYLSULFATASE FAMILY MEMBER"/>
    <property type="match status" value="1"/>
</dbReference>
<dbReference type="GO" id="GO:0004065">
    <property type="term" value="F:arylsulfatase activity"/>
    <property type="evidence" value="ECO:0007669"/>
    <property type="project" value="UniProtKB-EC"/>
</dbReference>
<evidence type="ECO:0000256" key="2">
    <source>
        <dbReference type="ARBA" id="ARBA00022801"/>
    </source>
</evidence>
<protein>
    <submittedName>
        <fullName evidence="5">Arylsulfatase</fullName>
        <ecNumber evidence="5">3.1.6.1</ecNumber>
    </submittedName>
</protein>